<gene>
    <name evidence="2" type="ORF">PoB_002911500</name>
</gene>
<accession>A0AAV4A706</accession>
<feature type="compositionally biased region" description="Low complexity" evidence="1">
    <location>
        <begin position="31"/>
        <end position="46"/>
    </location>
</feature>
<evidence type="ECO:0000313" key="3">
    <source>
        <dbReference type="Proteomes" id="UP000735302"/>
    </source>
</evidence>
<evidence type="ECO:0000313" key="2">
    <source>
        <dbReference type="EMBL" id="GFO02610.1"/>
    </source>
</evidence>
<dbReference type="Proteomes" id="UP000735302">
    <property type="component" value="Unassembled WGS sequence"/>
</dbReference>
<organism evidence="2 3">
    <name type="scientific">Plakobranchus ocellatus</name>
    <dbReference type="NCBI Taxonomy" id="259542"/>
    <lineage>
        <taxon>Eukaryota</taxon>
        <taxon>Metazoa</taxon>
        <taxon>Spiralia</taxon>
        <taxon>Lophotrochozoa</taxon>
        <taxon>Mollusca</taxon>
        <taxon>Gastropoda</taxon>
        <taxon>Heterobranchia</taxon>
        <taxon>Euthyneura</taxon>
        <taxon>Panpulmonata</taxon>
        <taxon>Sacoglossa</taxon>
        <taxon>Placobranchoidea</taxon>
        <taxon>Plakobranchidae</taxon>
        <taxon>Plakobranchus</taxon>
    </lineage>
</organism>
<dbReference type="AlphaFoldDB" id="A0AAV4A706"/>
<comment type="caution">
    <text evidence="2">The sequence shown here is derived from an EMBL/GenBank/DDBJ whole genome shotgun (WGS) entry which is preliminary data.</text>
</comment>
<reference evidence="2 3" key="1">
    <citation type="journal article" date="2021" name="Elife">
        <title>Chloroplast acquisition without the gene transfer in kleptoplastic sea slugs, Plakobranchus ocellatus.</title>
        <authorList>
            <person name="Maeda T."/>
            <person name="Takahashi S."/>
            <person name="Yoshida T."/>
            <person name="Shimamura S."/>
            <person name="Takaki Y."/>
            <person name="Nagai Y."/>
            <person name="Toyoda A."/>
            <person name="Suzuki Y."/>
            <person name="Arimoto A."/>
            <person name="Ishii H."/>
            <person name="Satoh N."/>
            <person name="Nishiyama T."/>
            <person name="Hasebe M."/>
            <person name="Maruyama T."/>
            <person name="Minagawa J."/>
            <person name="Obokata J."/>
            <person name="Shigenobu S."/>
        </authorList>
    </citation>
    <scope>NUCLEOTIDE SEQUENCE [LARGE SCALE GENOMIC DNA]</scope>
</reference>
<proteinExistence type="predicted"/>
<feature type="compositionally biased region" description="Basic and acidic residues" evidence="1">
    <location>
        <begin position="109"/>
        <end position="130"/>
    </location>
</feature>
<protein>
    <submittedName>
        <fullName evidence="2">Uncharacterized protein</fullName>
    </submittedName>
</protein>
<dbReference type="EMBL" id="BLXT01003614">
    <property type="protein sequence ID" value="GFO02610.1"/>
    <property type="molecule type" value="Genomic_DNA"/>
</dbReference>
<sequence>MKCVNQCQKRPVPPKDQKHGGSSKETQTSCSRRSSTPASGGSSNSISPIQFEIQWYVKSTRRQRVESEIKRSRWKWIECCVLAKLWDGNPQVKMRGGEKAHQVISTSEHMQKGFGDRAERDGNRLDRDDGIGPGQVEMETWLPTS</sequence>
<feature type="region of interest" description="Disordered" evidence="1">
    <location>
        <begin position="1"/>
        <end position="46"/>
    </location>
</feature>
<name>A0AAV4A706_9GAST</name>
<evidence type="ECO:0000256" key="1">
    <source>
        <dbReference type="SAM" id="MobiDB-lite"/>
    </source>
</evidence>
<keyword evidence="3" id="KW-1185">Reference proteome</keyword>
<feature type="region of interest" description="Disordered" evidence="1">
    <location>
        <begin position="97"/>
        <end position="145"/>
    </location>
</feature>